<evidence type="ECO:0000256" key="6">
    <source>
        <dbReference type="ARBA" id="ARBA00022801"/>
    </source>
</evidence>
<feature type="domain" description="Exonuclease" evidence="11">
    <location>
        <begin position="78"/>
        <end position="240"/>
    </location>
</feature>
<dbReference type="SUPFAM" id="SSF53098">
    <property type="entry name" value="Ribonuclease H-like"/>
    <property type="match status" value="1"/>
</dbReference>
<dbReference type="PANTHER" id="PTHR12801">
    <property type="entry name" value="RNA EXONUCLEASE REXO1 / RECO3 FAMILY MEMBER-RELATED"/>
    <property type="match status" value="1"/>
</dbReference>
<sequence>MSDGPAHGAEKVARDSTTKTTVRRNSTSVTTTTTVQSRTEGKNAKVNEGRSPTSVYPFSWYLASFEDLLTSRRAEIGKYIAMDCEMVGVGPNPDHDSALARVSIVNFNGEQVYDSFVSPKEMVTDWRTHVSGVAPRHMVEARTLEQVQKDVSDILDGRVLVGHAVSNDLDALLLSHPKRDIRDTSKHAPFRKVSGGSAPRLKVLASEFLGLNIQEGEHSSVEDAKATMLLYRRDKDVFEREHAKRWPVRVVTESKEKGEDQKKKKKKKKTRKR</sequence>
<comment type="function">
    <text evidence="9">Exoribonuclease involved in ribosome biosynthesis. Involved in the processing of ITS1, the internal transcribed spacer localized between the 18S and 5.8S rRNAs.</text>
</comment>
<gene>
    <name evidence="12" type="ORF">PHISCL_06907</name>
</gene>
<dbReference type="GO" id="GO:0005634">
    <property type="term" value="C:nucleus"/>
    <property type="evidence" value="ECO:0007669"/>
    <property type="project" value="UniProtKB-SubCell"/>
</dbReference>
<dbReference type="AlphaFoldDB" id="A0A3A2ZCA3"/>
<evidence type="ECO:0000256" key="9">
    <source>
        <dbReference type="ARBA" id="ARBA00025599"/>
    </source>
</evidence>
<name>A0A3A2ZCA3_9EURO</name>
<evidence type="ECO:0000256" key="4">
    <source>
        <dbReference type="ARBA" id="ARBA00022552"/>
    </source>
</evidence>
<evidence type="ECO:0000256" key="5">
    <source>
        <dbReference type="ARBA" id="ARBA00022722"/>
    </source>
</evidence>
<protein>
    <recommendedName>
        <fullName evidence="3">RNA exonuclease 4</fullName>
    </recommendedName>
</protein>
<feature type="compositionally biased region" description="Basic residues" evidence="10">
    <location>
        <begin position="263"/>
        <end position="273"/>
    </location>
</feature>
<evidence type="ECO:0000256" key="1">
    <source>
        <dbReference type="ARBA" id="ARBA00004123"/>
    </source>
</evidence>
<dbReference type="InterPro" id="IPR036397">
    <property type="entry name" value="RNaseH_sf"/>
</dbReference>
<evidence type="ECO:0000256" key="7">
    <source>
        <dbReference type="ARBA" id="ARBA00022839"/>
    </source>
</evidence>
<evidence type="ECO:0000256" key="3">
    <source>
        <dbReference type="ARBA" id="ARBA00016937"/>
    </source>
</evidence>
<evidence type="ECO:0000256" key="10">
    <source>
        <dbReference type="SAM" id="MobiDB-lite"/>
    </source>
</evidence>
<evidence type="ECO:0000256" key="2">
    <source>
        <dbReference type="ARBA" id="ARBA00010489"/>
    </source>
</evidence>
<keyword evidence="4" id="KW-0698">rRNA processing</keyword>
<dbReference type="GO" id="GO:0003676">
    <property type="term" value="F:nucleic acid binding"/>
    <property type="evidence" value="ECO:0007669"/>
    <property type="project" value="InterPro"/>
</dbReference>
<accession>A0A3A2ZCA3</accession>
<dbReference type="EMBL" id="MVGC01000279">
    <property type="protein sequence ID" value="RJE20762.1"/>
    <property type="molecule type" value="Genomic_DNA"/>
</dbReference>
<evidence type="ECO:0000256" key="8">
    <source>
        <dbReference type="ARBA" id="ARBA00023242"/>
    </source>
</evidence>
<dbReference type="GO" id="GO:0006364">
    <property type="term" value="P:rRNA processing"/>
    <property type="evidence" value="ECO:0007669"/>
    <property type="project" value="UniProtKB-KW"/>
</dbReference>
<dbReference type="FunFam" id="3.30.420.10:FF:000007">
    <property type="entry name" value="Interferon-stimulated exonuclease gene 20"/>
    <property type="match status" value="1"/>
</dbReference>
<dbReference type="OrthoDB" id="8191639at2759"/>
<dbReference type="InterPro" id="IPR013520">
    <property type="entry name" value="Ribonucl_H"/>
</dbReference>
<dbReference type="GO" id="GO:0000027">
    <property type="term" value="P:ribosomal large subunit assembly"/>
    <property type="evidence" value="ECO:0007669"/>
    <property type="project" value="TreeGrafter"/>
</dbReference>
<dbReference type="SMART" id="SM00479">
    <property type="entry name" value="EXOIII"/>
    <property type="match status" value="1"/>
</dbReference>
<feature type="compositionally biased region" description="Basic and acidic residues" evidence="10">
    <location>
        <begin position="8"/>
        <end position="17"/>
    </location>
</feature>
<keyword evidence="5" id="KW-0540">Nuclease</keyword>
<dbReference type="Proteomes" id="UP000266188">
    <property type="component" value="Unassembled WGS sequence"/>
</dbReference>
<comment type="subcellular location">
    <subcellularLocation>
        <location evidence="1">Nucleus</location>
    </subcellularLocation>
</comment>
<organism evidence="12 13">
    <name type="scientific">Aspergillus sclerotialis</name>
    <dbReference type="NCBI Taxonomy" id="2070753"/>
    <lineage>
        <taxon>Eukaryota</taxon>
        <taxon>Fungi</taxon>
        <taxon>Dikarya</taxon>
        <taxon>Ascomycota</taxon>
        <taxon>Pezizomycotina</taxon>
        <taxon>Eurotiomycetes</taxon>
        <taxon>Eurotiomycetidae</taxon>
        <taxon>Eurotiales</taxon>
        <taxon>Aspergillaceae</taxon>
        <taxon>Aspergillus</taxon>
        <taxon>Aspergillus subgen. Polypaecilum</taxon>
    </lineage>
</organism>
<feature type="compositionally biased region" description="Basic and acidic residues" evidence="10">
    <location>
        <begin position="252"/>
        <end position="262"/>
    </location>
</feature>
<reference evidence="13" key="1">
    <citation type="submission" date="2017-02" db="EMBL/GenBank/DDBJ databases">
        <authorList>
            <person name="Tafer H."/>
            <person name="Lopandic K."/>
        </authorList>
    </citation>
    <scope>NUCLEOTIDE SEQUENCE [LARGE SCALE GENOMIC DNA]</scope>
    <source>
        <strain evidence="13">CBS 366.77</strain>
    </source>
</reference>
<keyword evidence="8" id="KW-0539">Nucleus</keyword>
<dbReference type="PANTHER" id="PTHR12801:SF45">
    <property type="entry name" value="RNA EXONUCLEASE 4"/>
    <property type="match status" value="1"/>
</dbReference>
<keyword evidence="13" id="KW-1185">Reference proteome</keyword>
<comment type="similarity">
    <text evidence="2">Belongs to the REXO4 family.</text>
</comment>
<dbReference type="InterPro" id="IPR012337">
    <property type="entry name" value="RNaseH-like_sf"/>
</dbReference>
<keyword evidence="7" id="KW-0269">Exonuclease</keyword>
<proteinExistence type="inferred from homology"/>
<feature type="compositionally biased region" description="Low complexity" evidence="10">
    <location>
        <begin position="18"/>
        <end position="38"/>
    </location>
</feature>
<dbReference type="Pfam" id="PF00929">
    <property type="entry name" value="RNase_T"/>
    <property type="match status" value="1"/>
</dbReference>
<evidence type="ECO:0000313" key="12">
    <source>
        <dbReference type="EMBL" id="RJE20762.1"/>
    </source>
</evidence>
<dbReference type="STRING" id="2070753.A0A3A2ZCA3"/>
<evidence type="ECO:0000259" key="11">
    <source>
        <dbReference type="SMART" id="SM00479"/>
    </source>
</evidence>
<feature type="region of interest" description="Disordered" evidence="10">
    <location>
        <begin position="248"/>
        <end position="273"/>
    </location>
</feature>
<dbReference type="InterPro" id="IPR047021">
    <property type="entry name" value="REXO1/3/4-like"/>
</dbReference>
<dbReference type="InterPro" id="IPR037431">
    <property type="entry name" value="REX4_DEDDh_dom"/>
</dbReference>
<comment type="caution">
    <text evidence="12">The sequence shown here is derived from an EMBL/GenBank/DDBJ whole genome shotgun (WGS) entry which is preliminary data.</text>
</comment>
<keyword evidence="6" id="KW-0378">Hydrolase</keyword>
<feature type="compositionally biased region" description="Basic and acidic residues" evidence="10">
    <location>
        <begin position="39"/>
        <end position="48"/>
    </location>
</feature>
<feature type="region of interest" description="Disordered" evidence="10">
    <location>
        <begin position="1"/>
        <end position="51"/>
    </location>
</feature>
<dbReference type="CDD" id="cd06144">
    <property type="entry name" value="REX4_like"/>
    <property type="match status" value="1"/>
</dbReference>
<evidence type="ECO:0000313" key="13">
    <source>
        <dbReference type="Proteomes" id="UP000266188"/>
    </source>
</evidence>
<dbReference type="GO" id="GO:0008408">
    <property type="term" value="F:3'-5' exonuclease activity"/>
    <property type="evidence" value="ECO:0007669"/>
    <property type="project" value="InterPro"/>
</dbReference>
<dbReference type="Gene3D" id="3.30.420.10">
    <property type="entry name" value="Ribonuclease H-like superfamily/Ribonuclease H"/>
    <property type="match status" value="1"/>
</dbReference>